<organism evidence="5 6">
    <name type="scientific">Rotaria magnacalcarata</name>
    <dbReference type="NCBI Taxonomy" id="392030"/>
    <lineage>
        <taxon>Eukaryota</taxon>
        <taxon>Metazoa</taxon>
        <taxon>Spiralia</taxon>
        <taxon>Gnathifera</taxon>
        <taxon>Rotifera</taxon>
        <taxon>Eurotatoria</taxon>
        <taxon>Bdelloidea</taxon>
        <taxon>Philodinida</taxon>
        <taxon>Philodinidae</taxon>
        <taxon>Rotaria</taxon>
    </lineage>
</organism>
<evidence type="ECO:0000256" key="1">
    <source>
        <dbReference type="SAM" id="MobiDB-lite"/>
    </source>
</evidence>
<proteinExistence type="predicted"/>
<dbReference type="Proteomes" id="UP000681720">
    <property type="component" value="Unassembled WGS sequence"/>
</dbReference>
<sequence length="27" mass="3115">QIQYVEDDEDARSEDGDESDSPKPFDK</sequence>
<protein>
    <submittedName>
        <fullName evidence="5">Uncharacterized protein</fullName>
    </submittedName>
</protein>
<dbReference type="EMBL" id="CAJOBI010121939">
    <property type="protein sequence ID" value="CAF4682628.1"/>
    <property type="molecule type" value="Genomic_DNA"/>
</dbReference>
<evidence type="ECO:0000313" key="3">
    <source>
        <dbReference type="EMBL" id="CAF4626163.1"/>
    </source>
</evidence>
<dbReference type="Proteomes" id="UP000681967">
    <property type="component" value="Unassembled WGS sequence"/>
</dbReference>
<evidence type="ECO:0000313" key="5">
    <source>
        <dbReference type="EMBL" id="CAF4815047.1"/>
    </source>
</evidence>
<reference evidence="5" key="1">
    <citation type="submission" date="2021-02" db="EMBL/GenBank/DDBJ databases">
        <authorList>
            <person name="Nowell W R."/>
        </authorList>
    </citation>
    <scope>NUCLEOTIDE SEQUENCE</scope>
</reference>
<feature type="compositionally biased region" description="Acidic residues" evidence="1">
    <location>
        <begin position="1"/>
        <end position="19"/>
    </location>
</feature>
<evidence type="ECO:0000313" key="6">
    <source>
        <dbReference type="Proteomes" id="UP000681967"/>
    </source>
</evidence>
<dbReference type="EMBL" id="CAJOBI010109516">
    <property type="protein sequence ID" value="CAF4626163.1"/>
    <property type="molecule type" value="Genomic_DNA"/>
</dbReference>
<accession>A0A8S3BB03</accession>
<dbReference type="EMBL" id="CAJOBH010143241">
    <property type="protein sequence ID" value="CAF4815047.1"/>
    <property type="molecule type" value="Genomic_DNA"/>
</dbReference>
<feature type="non-terminal residue" evidence="5">
    <location>
        <position position="1"/>
    </location>
</feature>
<comment type="caution">
    <text evidence="5">The sequence shown here is derived from an EMBL/GenBank/DDBJ whole genome shotgun (WGS) entry which is preliminary data.</text>
</comment>
<name>A0A8S3BB03_9BILA</name>
<dbReference type="EMBL" id="CAJOBJ010105444">
    <property type="protein sequence ID" value="CAF4607042.1"/>
    <property type="molecule type" value="Genomic_DNA"/>
</dbReference>
<dbReference type="Proteomes" id="UP000676336">
    <property type="component" value="Unassembled WGS sequence"/>
</dbReference>
<evidence type="ECO:0000313" key="4">
    <source>
        <dbReference type="EMBL" id="CAF4682628.1"/>
    </source>
</evidence>
<dbReference type="AlphaFoldDB" id="A0A8S3BB03"/>
<evidence type="ECO:0000313" key="2">
    <source>
        <dbReference type="EMBL" id="CAF4607042.1"/>
    </source>
</evidence>
<feature type="region of interest" description="Disordered" evidence="1">
    <location>
        <begin position="1"/>
        <end position="27"/>
    </location>
</feature>
<gene>
    <name evidence="5" type="ORF">BYL167_LOCUS48732</name>
    <name evidence="2" type="ORF">GIL414_LOCUS39184</name>
    <name evidence="3" type="ORF">SMN809_LOCUS40102</name>
    <name evidence="4" type="ORF">SMN809_LOCUS42342</name>
</gene>